<keyword evidence="1" id="KW-0805">Transcription regulation</keyword>
<dbReference type="InterPro" id="IPR036390">
    <property type="entry name" value="WH_DNA-bd_sf"/>
</dbReference>
<dbReference type="SMART" id="SM00866">
    <property type="entry name" value="UTRA"/>
    <property type="match status" value="1"/>
</dbReference>
<evidence type="ECO:0000256" key="1">
    <source>
        <dbReference type="ARBA" id="ARBA00023015"/>
    </source>
</evidence>
<evidence type="ECO:0000256" key="2">
    <source>
        <dbReference type="ARBA" id="ARBA00023125"/>
    </source>
</evidence>
<dbReference type="Gene3D" id="3.40.1410.10">
    <property type="entry name" value="Chorismate lyase-like"/>
    <property type="match status" value="1"/>
</dbReference>
<evidence type="ECO:0000313" key="5">
    <source>
        <dbReference type="EMBL" id="MBB6408585.1"/>
    </source>
</evidence>
<dbReference type="Pfam" id="PF00392">
    <property type="entry name" value="GntR"/>
    <property type="match status" value="1"/>
</dbReference>
<keyword evidence="6" id="KW-1185">Reference proteome</keyword>
<comment type="caution">
    <text evidence="5">The sequence shown here is derived from an EMBL/GenBank/DDBJ whole genome shotgun (WGS) entry which is preliminary data.</text>
</comment>
<feature type="domain" description="HTH gntR-type" evidence="4">
    <location>
        <begin position="16"/>
        <end position="84"/>
    </location>
</feature>
<dbReference type="SMART" id="SM00345">
    <property type="entry name" value="HTH_GNTR"/>
    <property type="match status" value="1"/>
</dbReference>
<dbReference type="CDD" id="cd07377">
    <property type="entry name" value="WHTH_GntR"/>
    <property type="match status" value="1"/>
</dbReference>
<dbReference type="PROSITE" id="PS50949">
    <property type="entry name" value="HTH_GNTR"/>
    <property type="match status" value="1"/>
</dbReference>
<dbReference type="Gene3D" id="1.10.10.10">
    <property type="entry name" value="Winged helix-like DNA-binding domain superfamily/Winged helix DNA-binding domain"/>
    <property type="match status" value="1"/>
</dbReference>
<evidence type="ECO:0000259" key="4">
    <source>
        <dbReference type="PROSITE" id="PS50949"/>
    </source>
</evidence>
<dbReference type="GO" id="GO:0003700">
    <property type="term" value="F:DNA-binding transcription factor activity"/>
    <property type="evidence" value="ECO:0007669"/>
    <property type="project" value="InterPro"/>
</dbReference>
<sequence>MVTEMEGSPLQSDGPEPLWRQAADAILQEIAAGKLASGARLPPERDLFTRMSISRVTLRRALQSLVEEGVLTPSHGRGWYVSAKVPKEFPNTLESFSETARRLGLTPSSDVLRAEEAPASLDEAEELSIAPGATLFHLERIRRLDQVPVAVDTSFFAVALVPDLSRIDFRTASLFGLLIDAGVDLARAETTIEAHGADSILARHLDIDAGKSTLVMRQLIVDAAGRPLLSSTIRYAGDRYRLRTSFSRTGRSAGRSAG</sequence>
<dbReference type="AlphaFoldDB" id="A0A841PJ90"/>
<dbReference type="SUPFAM" id="SSF46785">
    <property type="entry name" value="Winged helix' DNA-binding domain"/>
    <property type="match status" value="1"/>
</dbReference>
<dbReference type="Proteomes" id="UP000556329">
    <property type="component" value="Unassembled WGS sequence"/>
</dbReference>
<organism evidence="5 6">
    <name type="scientific">Mesorhizobium sangaii</name>
    <dbReference type="NCBI Taxonomy" id="505389"/>
    <lineage>
        <taxon>Bacteria</taxon>
        <taxon>Pseudomonadati</taxon>
        <taxon>Pseudomonadota</taxon>
        <taxon>Alphaproteobacteria</taxon>
        <taxon>Hyphomicrobiales</taxon>
        <taxon>Phyllobacteriaceae</taxon>
        <taxon>Mesorhizobium</taxon>
    </lineage>
</organism>
<dbReference type="EMBL" id="JACHEF010000001">
    <property type="protein sequence ID" value="MBB6408585.1"/>
    <property type="molecule type" value="Genomic_DNA"/>
</dbReference>
<dbReference type="PRINTS" id="PR00035">
    <property type="entry name" value="HTHGNTR"/>
</dbReference>
<accession>A0A841PJ90</accession>
<dbReference type="PANTHER" id="PTHR44846:SF16">
    <property type="entry name" value="TRANSCRIPTIONAL REGULATOR PHNF-RELATED"/>
    <property type="match status" value="1"/>
</dbReference>
<name>A0A841PJ90_9HYPH</name>
<proteinExistence type="predicted"/>
<dbReference type="InterPro" id="IPR050679">
    <property type="entry name" value="Bact_HTH_transcr_reg"/>
</dbReference>
<dbReference type="InterPro" id="IPR028978">
    <property type="entry name" value="Chorismate_lyase_/UTRA_dom_sf"/>
</dbReference>
<dbReference type="InterPro" id="IPR036388">
    <property type="entry name" value="WH-like_DNA-bd_sf"/>
</dbReference>
<gene>
    <name evidence="5" type="ORF">HNQ71_001229</name>
</gene>
<dbReference type="InterPro" id="IPR000524">
    <property type="entry name" value="Tscrpt_reg_HTH_GntR"/>
</dbReference>
<dbReference type="InterPro" id="IPR011663">
    <property type="entry name" value="UTRA"/>
</dbReference>
<dbReference type="GO" id="GO:0003677">
    <property type="term" value="F:DNA binding"/>
    <property type="evidence" value="ECO:0007669"/>
    <property type="project" value="UniProtKB-KW"/>
</dbReference>
<keyword evidence="3" id="KW-0804">Transcription</keyword>
<reference evidence="5 6" key="1">
    <citation type="submission" date="2020-08" db="EMBL/GenBank/DDBJ databases">
        <title>Genomic Encyclopedia of Type Strains, Phase IV (KMG-IV): sequencing the most valuable type-strain genomes for metagenomic binning, comparative biology and taxonomic classification.</title>
        <authorList>
            <person name="Goeker M."/>
        </authorList>
    </citation>
    <scope>NUCLEOTIDE SEQUENCE [LARGE SCALE GENOMIC DNA]</scope>
    <source>
        <strain evidence="5 6">DSM 100039</strain>
    </source>
</reference>
<dbReference type="Pfam" id="PF07702">
    <property type="entry name" value="UTRA"/>
    <property type="match status" value="1"/>
</dbReference>
<evidence type="ECO:0000256" key="3">
    <source>
        <dbReference type="ARBA" id="ARBA00023163"/>
    </source>
</evidence>
<dbReference type="RefSeq" id="WP_184871634.1">
    <property type="nucleotide sequence ID" value="NZ_JACHEF010000001.1"/>
</dbReference>
<keyword evidence="2 5" id="KW-0238">DNA-binding</keyword>
<dbReference type="PANTHER" id="PTHR44846">
    <property type="entry name" value="MANNOSYL-D-GLYCERATE TRANSPORT/METABOLISM SYSTEM REPRESSOR MNGR-RELATED"/>
    <property type="match status" value="1"/>
</dbReference>
<dbReference type="SUPFAM" id="SSF64288">
    <property type="entry name" value="Chorismate lyase-like"/>
    <property type="match status" value="1"/>
</dbReference>
<evidence type="ECO:0000313" key="6">
    <source>
        <dbReference type="Proteomes" id="UP000556329"/>
    </source>
</evidence>
<protein>
    <submittedName>
        <fullName evidence="5">DNA-binding GntR family transcriptional regulator</fullName>
    </submittedName>
</protein>